<reference evidence="6" key="1">
    <citation type="submission" date="2015-02" db="EMBL/GenBank/DDBJ databases">
        <title>Genome sequencing for Strongylocentrotus purpuratus.</title>
        <authorList>
            <person name="Murali S."/>
            <person name="Liu Y."/>
            <person name="Vee V."/>
            <person name="English A."/>
            <person name="Wang M."/>
            <person name="Skinner E."/>
            <person name="Han Y."/>
            <person name="Muzny D.M."/>
            <person name="Worley K.C."/>
            <person name="Gibbs R.A."/>
        </authorList>
    </citation>
    <scope>NUCLEOTIDE SEQUENCE</scope>
</reference>
<feature type="compositionally biased region" description="Basic and acidic residues" evidence="3">
    <location>
        <begin position="1822"/>
        <end position="1833"/>
    </location>
</feature>
<dbReference type="CDD" id="cd10910">
    <property type="entry name" value="PIN_limkain_b1_N_like"/>
    <property type="match status" value="1"/>
</dbReference>
<name>A0A7M7NQZ6_STRPU</name>
<feature type="compositionally biased region" description="Low complexity" evidence="3">
    <location>
        <begin position="1753"/>
        <end position="1763"/>
    </location>
</feature>
<dbReference type="SUPFAM" id="SSF54928">
    <property type="entry name" value="RNA-binding domain, RBD"/>
    <property type="match status" value="2"/>
</dbReference>
<feature type="compositionally biased region" description="Low complexity" evidence="3">
    <location>
        <begin position="722"/>
        <end position="731"/>
    </location>
</feature>
<dbReference type="PROSITE" id="PS51644">
    <property type="entry name" value="HTH_OST"/>
    <property type="match status" value="4"/>
</dbReference>
<dbReference type="GO" id="GO:0003723">
    <property type="term" value="F:RNA binding"/>
    <property type="evidence" value="ECO:0007669"/>
    <property type="project" value="UniProtKB-KW"/>
</dbReference>
<dbReference type="GO" id="GO:0004540">
    <property type="term" value="F:RNA nuclease activity"/>
    <property type="evidence" value="ECO:0007669"/>
    <property type="project" value="InterPro"/>
</dbReference>
<organism evidence="5 6">
    <name type="scientific">Strongylocentrotus purpuratus</name>
    <name type="common">Purple sea urchin</name>
    <dbReference type="NCBI Taxonomy" id="7668"/>
    <lineage>
        <taxon>Eukaryota</taxon>
        <taxon>Metazoa</taxon>
        <taxon>Echinodermata</taxon>
        <taxon>Eleutherozoa</taxon>
        <taxon>Echinozoa</taxon>
        <taxon>Echinoidea</taxon>
        <taxon>Euechinoidea</taxon>
        <taxon>Echinacea</taxon>
        <taxon>Camarodonta</taxon>
        <taxon>Echinidea</taxon>
        <taxon>Strongylocentrotidae</taxon>
        <taxon>Strongylocentrotus</taxon>
    </lineage>
</organism>
<feature type="domain" description="HTH OST-type" evidence="4">
    <location>
        <begin position="1564"/>
        <end position="1638"/>
    </location>
</feature>
<dbReference type="PANTHER" id="PTHR14379">
    <property type="entry name" value="LIMKAIN B LKAP"/>
    <property type="match status" value="1"/>
</dbReference>
<reference evidence="5" key="2">
    <citation type="submission" date="2021-01" db="UniProtKB">
        <authorList>
            <consortium name="EnsemblMetazoa"/>
        </authorList>
    </citation>
    <scope>IDENTIFICATION</scope>
</reference>
<dbReference type="InParanoid" id="A0A7M7NQZ6"/>
<dbReference type="OMA" id="ANSTRME"/>
<dbReference type="Gene3D" id="3.30.420.610">
    <property type="entry name" value="LOTUS domain-like"/>
    <property type="match status" value="3"/>
</dbReference>
<dbReference type="InterPro" id="IPR024768">
    <property type="entry name" value="Marf1"/>
</dbReference>
<dbReference type="GO" id="GO:1905762">
    <property type="term" value="F:CCR4-NOT complex binding"/>
    <property type="evidence" value="ECO:0000318"/>
    <property type="project" value="GO_Central"/>
</dbReference>
<dbReference type="InterPro" id="IPR012677">
    <property type="entry name" value="Nucleotide-bd_a/b_plait_sf"/>
</dbReference>
<evidence type="ECO:0000259" key="4">
    <source>
        <dbReference type="PROSITE" id="PS51644"/>
    </source>
</evidence>
<evidence type="ECO:0000256" key="3">
    <source>
        <dbReference type="SAM" id="MobiDB-lite"/>
    </source>
</evidence>
<evidence type="ECO:0000256" key="2">
    <source>
        <dbReference type="ARBA" id="ARBA00022884"/>
    </source>
</evidence>
<dbReference type="InterPro" id="IPR035979">
    <property type="entry name" value="RBD_domain_sf"/>
</dbReference>
<evidence type="ECO:0000256" key="1">
    <source>
        <dbReference type="ARBA" id="ARBA00022737"/>
    </source>
</evidence>
<dbReference type="Proteomes" id="UP000007110">
    <property type="component" value="Unassembled WGS sequence"/>
</dbReference>
<dbReference type="RefSeq" id="XP_030840309.1">
    <property type="nucleotide sequence ID" value="XM_030984449.1"/>
</dbReference>
<dbReference type="InterPro" id="IPR045602">
    <property type="entry name" value="MARF1_LOTUS"/>
</dbReference>
<feature type="region of interest" description="Disordered" evidence="3">
    <location>
        <begin position="1723"/>
        <end position="1833"/>
    </location>
</feature>
<feature type="region of interest" description="Disordered" evidence="3">
    <location>
        <begin position="356"/>
        <end position="406"/>
    </location>
</feature>
<dbReference type="InterPro" id="IPR041966">
    <property type="entry name" value="LOTUS-like"/>
</dbReference>
<dbReference type="OrthoDB" id="549353at2759"/>
<feature type="compositionally biased region" description="Basic residues" evidence="3">
    <location>
        <begin position="74"/>
        <end position="84"/>
    </location>
</feature>
<accession>A0A7M7NQZ6</accession>
<evidence type="ECO:0000313" key="6">
    <source>
        <dbReference type="Proteomes" id="UP000007110"/>
    </source>
</evidence>
<dbReference type="Pfam" id="PF01936">
    <property type="entry name" value="NYN"/>
    <property type="match status" value="1"/>
</dbReference>
<feature type="region of interest" description="Disordered" evidence="3">
    <location>
        <begin position="1"/>
        <end position="151"/>
    </location>
</feature>
<dbReference type="GO" id="GO:0005737">
    <property type="term" value="C:cytoplasm"/>
    <property type="evidence" value="ECO:0000318"/>
    <property type="project" value="GO_Central"/>
</dbReference>
<feature type="compositionally biased region" description="Polar residues" evidence="3">
    <location>
        <begin position="364"/>
        <end position="380"/>
    </location>
</feature>
<feature type="region of interest" description="Disordered" evidence="3">
    <location>
        <begin position="698"/>
        <end position="773"/>
    </location>
</feature>
<dbReference type="InterPro" id="IPR025605">
    <property type="entry name" value="OST-HTH/LOTUS_dom"/>
</dbReference>
<feature type="compositionally biased region" description="Low complexity" evidence="3">
    <location>
        <begin position="790"/>
        <end position="804"/>
    </location>
</feature>
<dbReference type="EnsemblMetazoa" id="XM_030984449">
    <property type="protein sequence ID" value="XP_030840309"/>
    <property type="gene ID" value="LOC586486"/>
</dbReference>
<dbReference type="InterPro" id="IPR021139">
    <property type="entry name" value="NYN"/>
</dbReference>
<feature type="domain" description="HTH OST-type" evidence="4">
    <location>
        <begin position="1252"/>
        <end position="1327"/>
    </location>
</feature>
<evidence type="ECO:0000313" key="5">
    <source>
        <dbReference type="EnsemblMetazoa" id="XP_030840309"/>
    </source>
</evidence>
<keyword evidence="1" id="KW-0677">Repeat</keyword>
<protein>
    <recommendedName>
        <fullName evidence="4">HTH OST-type domain-containing protein</fullName>
    </recommendedName>
</protein>
<dbReference type="InterPro" id="IPR034189">
    <property type="entry name" value="MARF1_RRM1"/>
</dbReference>
<feature type="domain" description="HTH OST-type" evidence="4">
    <location>
        <begin position="1412"/>
        <end position="1487"/>
    </location>
</feature>
<dbReference type="Gene3D" id="3.30.70.330">
    <property type="match status" value="2"/>
</dbReference>
<dbReference type="CDD" id="cd09980">
    <property type="entry name" value="LOTUS_4_Limkain_b1"/>
    <property type="match status" value="1"/>
</dbReference>
<dbReference type="Pfam" id="PF11608">
    <property type="entry name" value="RRM_MARF1"/>
    <property type="match status" value="1"/>
</dbReference>
<dbReference type="GO" id="GO:0010468">
    <property type="term" value="P:regulation of gene expression"/>
    <property type="evidence" value="ECO:0007669"/>
    <property type="project" value="InterPro"/>
</dbReference>
<keyword evidence="6" id="KW-1185">Reference proteome</keyword>
<keyword evidence="2" id="KW-0694">RNA-binding</keyword>
<feature type="region of interest" description="Disordered" evidence="3">
    <location>
        <begin position="787"/>
        <end position="812"/>
    </location>
</feature>
<proteinExistence type="predicted"/>
<dbReference type="Pfam" id="PF19687">
    <property type="entry name" value="MARF1_LOTUS"/>
    <property type="match status" value="1"/>
</dbReference>
<dbReference type="GeneID" id="586486"/>
<dbReference type="KEGG" id="spu:586486"/>
<sequence>MDHSYEKGKGLRRSRRGPDDMSDSYSGTERVTDWDRGRSKHDHSHRGDEGSRRSQSFSEDSHHHCHSEGSGGPKARKQKVKILQRPRQTSGQRHRSDRDLNSGFRGSSPDVIDLDDVGSSSSQEVSGASSSQYMTAGQDPSPPNTMDGERQSNMYETEKCPKSVGELLKPEVSSDASCAQNPLLGGLPHFANLAGLQATAAIDASISSSIQLLQYYQQQQMLAAHFGLTGFGQTGLYPSLPLAPPLPMAMPCANSVHTPFLPCSCVTCQSAMLTQDLSRLLPQYGQTGQYAPPMPTLPVPQQQGLVPPQSQDVQALLRLLHQNDGHDVQAVMPQSCQECACETECNAAPFHVPHANKEPPPPVVSSNLPMAQRPPSNHSHQGIPFSPYRQSGDLPSGSGAGNNMTPLRQAMTSTLCSSPLQSLITQLNESGLSAVSAIQFQSPDKHNTSKAEENPPIGVFWDIENCAVPRGKSALAVVQRIRDQLFIGHREAEFMCVCDINKESSTIIQELNDSQVTVAHINATAKNAADDKLRQSLRRFADTHSSPATVVLISGDINFAQDLSDLRHRNGLNVILVHGLAASEVLKTCANKAYRYDELLADLPFRSPSKSIIESSELVIHNLPLRKDPGIIRTRLKQLSDNCGGKVGNIVNTTAFIKFPSHEIACRAKKRLEKESVYGNVITTSFCRINRNGYGSPRYGRNNVRWDSDRSWRDGQEEVSSHDSSSSQGTSENQKAEPNIPSIKTYTGPAPKPIPVSVASQRECTSPLGAGKTDMKVSSGLAAAFRPIQPTSSAPPSSAASPRNTPTPPNCEGINLVMDGAAMRSYPARRHQQDADPLLSNRVGSEWKPLIPTPPPMEAHSSYDAFRPIPSVQRMAGAPGSHLHFRKDGTPGNPYLKGSYRAPSPMMVTSKLKPSWQQQQQLQGGGAMGLAPGVKPWTPMPGIDLLITNLDCQITRKELKRHLVAAISEHCKVLHVFLAAPAQGYFQAVVRVPSMGDAIGVLANVNRRQIGSRLIHISIMPPGDSNADRLRMMIIQMLQEIPGMSMPLYKLRQAFENKYQQQLHVSDLYQIPDTVTMQETHGGKLVCLTVLSASNSPVPGSYNSPLGWQSPSIPFIPQREPSPEPSERFCSRHDPEGQSQYRLLDTDLCVMVAYQTFTAQVTTLLNLHSGSLSLLSFPLCYKAEFNDLDEDFEKGIPLEHLLNSVPGVRVAFCREGFKVICWSQQKEEVITDDGQQIFPPLLGRTTPLLPPALFQFSKEVVELLKHSTKCRLPFTRFVPAYHHHFGRQVRVADYGYLKLIELFEAISHVLEILGATENKTLTLTHRAQVKRFGQDLLKVLKSQASKKVVINDFAPAFQRCLGRPWETADYGICDIQDLLFDLPENWVTIEWDGDNTVISIPKREQTEEECIRTKKFTREIVDLLSRQHRSRITFSKFIPAYHHHFGRQCRVGEYGFNKLAELLGALPEVVQIEEYGDERSVQLTEPERLAVMARRISQLVPRNRQHSLALHALLPAYCKVFGHPVCLEDYDVHDLESLVRRFCHIVEIVTEDDDKRLRSVEREHLSDLTQRILVVLLEQPRGSASVEKVVELHKKLWGEELVATEYGYSSVTLLLKAVHHVVMVKDEWSDDPCAELTPTYQFSRSAREVLISVPNQTLTLQAFMSRYQVVHCCELLPHDFGQTTVSSLISSVPRVLTLVGRGAQRAITLNPCCIVTSDGQTYQDHSFSSEHNKTSPSDYTAPSSTTSEKESGKTSSSTSTSESDGVKGSSPRAESAPCDLMSGGAAPSSDQAPFLEPTHAEAPPPLLPPKDLISFNSPMFSPHKESQSASGDQEKIEHIDLRSLLHLLPNQTRFSVGQLPHDLCNPLPGHALQSGPASLPHSASTSFCVDQGGDDGELLPHHLQQRQACSLPSSAASSPRRDILRGRTRFRLAANFSLGFQEVP</sequence>
<dbReference type="Pfam" id="PF12872">
    <property type="entry name" value="OST-HTH"/>
    <property type="match status" value="4"/>
</dbReference>
<feature type="compositionally biased region" description="Low complexity" evidence="3">
    <location>
        <begin position="117"/>
        <end position="132"/>
    </location>
</feature>
<dbReference type="PANTHER" id="PTHR14379:SF3">
    <property type="entry name" value="MEIOSIS REGULATOR AND MRNA STABILITY FACTOR 1"/>
    <property type="match status" value="1"/>
</dbReference>
<dbReference type="GO" id="GO:0005777">
    <property type="term" value="C:peroxisome"/>
    <property type="evidence" value="ECO:0007669"/>
    <property type="project" value="InterPro"/>
</dbReference>
<feature type="compositionally biased region" description="Basic and acidic residues" evidence="3">
    <location>
        <begin position="704"/>
        <end position="721"/>
    </location>
</feature>
<feature type="domain" description="HTH OST-type" evidence="4">
    <location>
        <begin position="1328"/>
        <end position="1403"/>
    </location>
</feature>